<comment type="similarity">
    <text evidence="2">Belongs to the histone deacetylase family. HD type 2 subfamily.</text>
</comment>
<dbReference type="Proteomes" id="UP000228934">
    <property type="component" value="Unassembled WGS sequence"/>
</dbReference>
<evidence type="ECO:0000256" key="5">
    <source>
        <dbReference type="ARBA" id="ARBA00022801"/>
    </source>
</evidence>
<evidence type="ECO:0000256" key="6">
    <source>
        <dbReference type="ARBA" id="ARBA00022853"/>
    </source>
</evidence>
<evidence type="ECO:0000256" key="3">
    <source>
        <dbReference type="ARBA" id="ARBA00012111"/>
    </source>
</evidence>
<keyword evidence="7" id="KW-0805">Transcription regulation</keyword>
<keyword evidence="8" id="KW-0804">Transcription</keyword>
<dbReference type="PANTHER" id="PTHR45364">
    <property type="entry name" value="HISTONE DEACETYLASE 9-RELATED"/>
    <property type="match status" value="1"/>
</dbReference>
<keyword evidence="9" id="KW-0539">Nucleus</keyword>
<evidence type="ECO:0000256" key="10">
    <source>
        <dbReference type="SAM" id="MobiDB-lite"/>
    </source>
</evidence>
<proteinExistence type="inferred from homology"/>
<evidence type="ECO:0000313" key="11">
    <source>
        <dbReference type="EMBL" id="PIO38102.1"/>
    </source>
</evidence>
<evidence type="ECO:0000256" key="8">
    <source>
        <dbReference type="ARBA" id="ARBA00023163"/>
    </source>
</evidence>
<dbReference type="InterPro" id="IPR037138">
    <property type="entry name" value="His_deacetylse_dom_sf"/>
</dbReference>
<accession>A0A2G9SDC4</accession>
<dbReference type="InterPro" id="IPR023696">
    <property type="entry name" value="Ureohydrolase_dom_sf"/>
</dbReference>
<dbReference type="GO" id="GO:0141221">
    <property type="term" value="F:histone deacetylase activity, hydrolytic mechanism"/>
    <property type="evidence" value="ECO:0007669"/>
    <property type="project" value="UniProtKB-EC"/>
</dbReference>
<keyword evidence="4" id="KW-0678">Repressor</keyword>
<keyword evidence="12" id="KW-1185">Reference proteome</keyword>
<gene>
    <name evidence="11" type="ORF">AB205_0063280</name>
</gene>
<sequence length="209" mass="23992">MIPKVNEVSRQHESHPEETEEELREHQALHEEPYVEHASNLKEQSLGSIVHVKQEREESEDESNTHELEQNNLQTEQDLLFRQQTLLLEQQRIHQLRNYQASIEAAGLVMPFSGHRPLSRAQSSPASASFPMSVQETPTKPRFTTGLVYDTLMLKHQCICGNTNIHPEHAGRIQSIWSRLQETGLRSMCECIRGRKATLEELQTVHSEA</sequence>
<dbReference type="SUPFAM" id="SSF52768">
    <property type="entry name" value="Arginase/deacetylase"/>
    <property type="match status" value="1"/>
</dbReference>
<dbReference type="Gene3D" id="3.40.800.20">
    <property type="entry name" value="Histone deacetylase domain"/>
    <property type="match status" value="1"/>
</dbReference>
<evidence type="ECO:0000256" key="4">
    <source>
        <dbReference type="ARBA" id="ARBA00022491"/>
    </source>
</evidence>
<dbReference type="AlphaFoldDB" id="A0A2G9SDC4"/>
<evidence type="ECO:0000313" key="12">
    <source>
        <dbReference type="Proteomes" id="UP000228934"/>
    </source>
</evidence>
<comment type="subcellular location">
    <subcellularLocation>
        <location evidence="1">Nucleus</location>
    </subcellularLocation>
</comment>
<protein>
    <recommendedName>
        <fullName evidence="3">histone deacetylase</fullName>
        <ecNumber evidence="3">3.5.1.98</ecNumber>
    </recommendedName>
</protein>
<dbReference type="EMBL" id="KV924674">
    <property type="protein sequence ID" value="PIO38102.1"/>
    <property type="molecule type" value="Genomic_DNA"/>
</dbReference>
<evidence type="ECO:0000256" key="2">
    <source>
        <dbReference type="ARBA" id="ARBA00007738"/>
    </source>
</evidence>
<name>A0A2G9SDC4_AQUCT</name>
<feature type="non-terminal residue" evidence="11">
    <location>
        <position position="209"/>
    </location>
</feature>
<evidence type="ECO:0000256" key="7">
    <source>
        <dbReference type="ARBA" id="ARBA00023015"/>
    </source>
</evidence>
<keyword evidence="5" id="KW-0378">Hydrolase</keyword>
<feature type="region of interest" description="Disordered" evidence="10">
    <location>
        <begin position="1"/>
        <end position="72"/>
    </location>
</feature>
<dbReference type="PANTHER" id="PTHR45364:SF13">
    <property type="entry name" value="HISTONE DEACETYLASE"/>
    <property type="match status" value="1"/>
</dbReference>
<organism evidence="11 12">
    <name type="scientific">Aquarana catesbeiana</name>
    <name type="common">American bullfrog</name>
    <name type="synonym">Rana catesbeiana</name>
    <dbReference type="NCBI Taxonomy" id="8400"/>
    <lineage>
        <taxon>Eukaryota</taxon>
        <taxon>Metazoa</taxon>
        <taxon>Chordata</taxon>
        <taxon>Craniata</taxon>
        <taxon>Vertebrata</taxon>
        <taxon>Euteleostomi</taxon>
        <taxon>Amphibia</taxon>
        <taxon>Batrachia</taxon>
        <taxon>Anura</taxon>
        <taxon>Neobatrachia</taxon>
        <taxon>Ranoidea</taxon>
        <taxon>Ranidae</taxon>
        <taxon>Aquarana</taxon>
    </lineage>
</organism>
<evidence type="ECO:0000256" key="9">
    <source>
        <dbReference type="ARBA" id="ARBA00023242"/>
    </source>
</evidence>
<keyword evidence="6" id="KW-0156">Chromatin regulator</keyword>
<evidence type="ECO:0000256" key="1">
    <source>
        <dbReference type="ARBA" id="ARBA00004123"/>
    </source>
</evidence>
<dbReference type="EC" id="3.5.1.98" evidence="3"/>
<dbReference type="OrthoDB" id="424012at2759"/>
<dbReference type="GO" id="GO:0005634">
    <property type="term" value="C:nucleus"/>
    <property type="evidence" value="ECO:0007669"/>
    <property type="project" value="UniProtKB-SubCell"/>
</dbReference>
<feature type="compositionally biased region" description="Basic and acidic residues" evidence="10">
    <location>
        <begin position="7"/>
        <end position="35"/>
    </location>
</feature>
<reference evidence="12" key="1">
    <citation type="journal article" date="2017" name="Nat. Commun.">
        <title>The North American bullfrog draft genome provides insight into hormonal regulation of long noncoding RNA.</title>
        <authorList>
            <person name="Hammond S.A."/>
            <person name="Warren R.L."/>
            <person name="Vandervalk B.P."/>
            <person name="Kucuk E."/>
            <person name="Khan H."/>
            <person name="Gibb E.A."/>
            <person name="Pandoh P."/>
            <person name="Kirk H."/>
            <person name="Zhao Y."/>
            <person name="Jones M."/>
            <person name="Mungall A.J."/>
            <person name="Coope R."/>
            <person name="Pleasance S."/>
            <person name="Moore R.A."/>
            <person name="Holt R.A."/>
            <person name="Round J.M."/>
            <person name="Ohora S."/>
            <person name="Walle B.V."/>
            <person name="Veldhoen N."/>
            <person name="Helbing C.C."/>
            <person name="Birol I."/>
        </authorList>
    </citation>
    <scope>NUCLEOTIDE SEQUENCE [LARGE SCALE GENOMIC DNA]</scope>
</reference>